<evidence type="ECO:0000313" key="2">
    <source>
        <dbReference type="EMBL" id="KHO64150.1"/>
    </source>
</evidence>
<sequence>MNKCVCGLLVACLLVPSLGVAGTPFEPVELTDPELAQLRGRYVLPSHIVHFGVTLTSTWEQSGQQLGASVSLQAQQGAQPVLTVTPVSSGTGSTPSAGSGMIIGGQGLANVDGISQSVRTAGDLNTASNGIQISIQRNGEAPDLAPGTALEGSFSHSNALGTASVSTSQGKLQLGIATHGQGSSLQQLGGGLLQDTRIVSSQNTVINTARLDVVMQQGSRTMDLMNCNLEQLRALRPTGY</sequence>
<keyword evidence="3" id="KW-1185">Reference proteome</keyword>
<name>A0A0B3BNH3_9PSED</name>
<dbReference type="Proteomes" id="UP000030980">
    <property type="component" value="Unassembled WGS sequence"/>
</dbReference>
<gene>
    <name evidence="2" type="ORF">PT85_12920</name>
</gene>
<dbReference type="RefSeq" id="WP_037009525.1">
    <property type="nucleotide sequence ID" value="NZ_FMUP01000003.1"/>
</dbReference>
<dbReference type="OrthoDB" id="5585636at2"/>
<evidence type="ECO:0000313" key="3">
    <source>
        <dbReference type="Proteomes" id="UP000030980"/>
    </source>
</evidence>
<proteinExistence type="predicted"/>
<evidence type="ECO:0000256" key="1">
    <source>
        <dbReference type="SAM" id="SignalP"/>
    </source>
</evidence>
<comment type="caution">
    <text evidence="2">The sequence shown here is derived from an EMBL/GenBank/DDBJ whole genome shotgun (WGS) entry which is preliminary data.</text>
</comment>
<dbReference type="EMBL" id="JTAK01000005">
    <property type="protein sequence ID" value="KHO64150.1"/>
    <property type="molecule type" value="Genomic_DNA"/>
</dbReference>
<keyword evidence="1" id="KW-0732">Signal</keyword>
<feature type="chain" id="PRO_5002082271" description="Fap system outer membrane protein" evidence="1">
    <location>
        <begin position="22"/>
        <end position="240"/>
    </location>
</feature>
<reference evidence="2 3" key="1">
    <citation type="submission" date="2014-11" db="EMBL/GenBank/DDBJ databases">
        <title>Genome sequence of Pseudomonas tuomuerensis JCM 14085.</title>
        <authorList>
            <person name="Shin S.-K."/>
            <person name="Yi H."/>
        </authorList>
    </citation>
    <scope>NUCLEOTIDE SEQUENCE [LARGE SCALE GENOMIC DNA]</scope>
    <source>
        <strain evidence="2 3">JCM 14085</strain>
    </source>
</reference>
<dbReference type="AlphaFoldDB" id="A0A0B3BNH3"/>
<evidence type="ECO:0008006" key="4">
    <source>
        <dbReference type="Google" id="ProtNLM"/>
    </source>
</evidence>
<protein>
    <recommendedName>
        <fullName evidence="4">Fap system outer membrane protein</fullName>
    </recommendedName>
</protein>
<organism evidence="2 3">
    <name type="scientific">Pseudomonas flexibilis</name>
    <dbReference type="NCBI Taxonomy" id="706570"/>
    <lineage>
        <taxon>Bacteria</taxon>
        <taxon>Pseudomonadati</taxon>
        <taxon>Pseudomonadota</taxon>
        <taxon>Gammaproteobacteria</taxon>
        <taxon>Pseudomonadales</taxon>
        <taxon>Pseudomonadaceae</taxon>
        <taxon>Pseudomonas</taxon>
    </lineage>
</organism>
<feature type="signal peptide" evidence="1">
    <location>
        <begin position="1"/>
        <end position="21"/>
    </location>
</feature>
<accession>A0A0B3BNH3</accession>
<dbReference type="STRING" id="706570.PT85_12920"/>